<evidence type="ECO:0000313" key="5">
    <source>
        <dbReference type="Proteomes" id="UP001470023"/>
    </source>
</evidence>
<keyword evidence="5" id="KW-1185">Reference proteome</keyword>
<dbReference type="PANTHER" id="PTHR33495">
    <property type="entry name" value="ANTI-SIGMA FACTOR ANTAGONIST TM_1081-RELATED-RELATED"/>
    <property type="match status" value="1"/>
</dbReference>
<dbReference type="InterPro" id="IPR058548">
    <property type="entry name" value="MlaB-like_STAS"/>
</dbReference>
<protein>
    <recommendedName>
        <fullName evidence="2">Anti-sigma factor antagonist</fullName>
    </recommendedName>
</protein>
<evidence type="ECO:0000313" key="4">
    <source>
        <dbReference type="EMBL" id="MER6434366.1"/>
    </source>
</evidence>
<dbReference type="Proteomes" id="UP001470023">
    <property type="component" value="Unassembled WGS sequence"/>
</dbReference>
<dbReference type="InterPro" id="IPR036513">
    <property type="entry name" value="STAS_dom_sf"/>
</dbReference>
<proteinExistence type="inferred from homology"/>
<accession>A0ABV1ULD1</accession>
<comment type="similarity">
    <text evidence="1 2">Belongs to the anti-sigma-factor antagonist family.</text>
</comment>
<dbReference type="PROSITE" id="PS50801">
    <property type="entry name" value="STAS"/>
    <property type="match status" value="1"/>
</dbReference>
<evidence type="ECO:0000256" key="1">
    <source>
        <dbReference type="ARBA" id="ARBA00009013"/>
    </source>
</evidence>
<dbReference type="PANTHER" id="PTHR33495:SF2">
    <property type="entry name" value="ANTI-SIGMA FACTOR ANTAGONIST TM_1081-RELATED"/>
    <property type="match status" value="1"/>
</dbReference>
<reference evidence="4 5" key="1">
    <citation type="submission" date="2024-06" db="EMBL/GenBank/DDBJ databases">
        <title>The Natural Products Discovery Center: Release of the First 8490 Sequenced Strains for Exploring Actinobacteria Biosynthetic Diversity.</title>
        <authorList>
            <person name="Kalkreuter E."/>
            <person name="Kautsar S.A."/>
            <person name="Yang D."/>
            <person name="Bader C.D."/>
            <person name="Teijaro C.N."/>
            <person name="Fluegel L."/>
            <person name="Davis C.M."/>
            <person name="Simpson J.R."/>
            <person name="Lauterbach L."/>
            <person name="Steele A.D."/>
            <person name="Gui C."/>
            <person name="Meng S."/>
            <person name="Li G."/>
            <person name="Viehrig K."/>
            <person name="Ye F."/>
            <person name="Su P."/>
            <person name="Kiefer A.F."/>
            <person name="Nichols A."/>
            <person name="Cepeda A.J."/>
            <person name="Yan W."/>
            <person name="Fan B."/>
            <person name="Jiang Y."/>
            <person name="Adhikari A."/>
            <person name="Zheng C.-J."/>
            <person name="Schuster L."/>
            <person name="Cowan T.M."/>
            <person name="Smanski M.J."/>
            <person name="Chevrette M.G."/>
            <person name="De Carvalho L.P.S."/>
            <person name="Shen B."/>
        </authorList>
    </citation>
    <scope>NUCLEOTIDE SEQUENCE [LARGE SCALE GENOMIC DNA]</scope>
    <source>
        <strain evidence="4 5">NPDC001166</strain>
    </source>
</reference>
<organism evidence="4 5">
    <name type="scientific">Streptomyces sp. 900105245</name>
    <dbReference type="NCBI Taxonomy" id="3154379"/>
    <lineage>
        <taxon>Bacteria</taxon>
        <taxon>Bacillati</taxon>
        <taxon>Actinomycetota</taxon>
        <taxon>Actinomycetes</taxon>
        <taxon>Kitasatosporales</taxon>
        <taxon>Streptomycetaceae</taxon>
        <taxon>Streptomyces</taxon>
    </lineage>
</organism>
<sequence>MSGAGGITSLTLQENNTVHVGVFGELDVFTGPELRTVVSECLDQRPAHLVLDVSGVSFCDSSGLAALLEAHSSALQAGATFTLDGVRPALLHVLRITGLDARFGLRSQTGPASSSGPAAL</sequence>
<comment type="caution">
    <text evidence="4">The sequence shown here is derived from an EMBL/GenBank/DDBJ whole genome shotgun (WGS) entry which is preliminary data.</text>
</comment>
<dbReference type="Pfam" id="PF13466">
    <property type="entry name" value="STAS_2"/>
    <property type="match status" value="1"/>
</dbReference>
<dbReference type="RefSeq" id="WP_352066208.1">
    <property type="nucleotide sequence ID" value="NZ_JBEPAZ010000105.1"/>
</dbReference>
<gene>
    <name evidence="4" type="ORF">ABT272_43015</name>
</gene>
<evidence type="ECO:0000259" key="3">
    <source>
        <dbReference type="PROSITE" id="PS50801"/>
    </source>
</evidence>
<dbReference type="EMBL" id="JBEPAZ010000105">
    <property type="protein sequence ID" value="MER6434366.1"/>
    <property type="molecule type" value="Genomic_DNA"/>
</dbReference>
<dbReference type="Gene3D" id="3.30.750.24">
    <property type="entry name" value="STAS domain"/>
    <property type="match status" value="1"/>
</dbReference>
<dbReference type="NCBIfam" id="TIGR00377">
    <property type="entry name" value="ant_ant_sig"/>
    <property type="match status" value="1"/>
</dbReference>
<dbReference type="InterPro" id="IPR003658">
    <property type="entry name" value="Anti-sigma_ant"/>
</dbReference>
<dbReference type="CDD" id="cd07043">
    <property type="entry name" value="STAS_anti-anti-sigma_factors"/>
    <property type="match status" value="1"/>
</dbReference>
<dbReference type="InterPro" id="IPR002645">
    <property type="entry name" value="STAS_dom"/>
</dbReference>
<feature type="domain" description="STAS" evidence="3">
    <location>
        <begin position="7"/>
        <end position="120"/>
    </location>
</feature>
<name>A0ABV1ULD1_9ACTN</name>
<dbReference type="SUPFAM" id="SSF52091">
    <property type="entry name" value="SpoIIaa-like"/>
    <property type="match status" value="1"/>
</dbReference>
<evidence type="ECO:0000256" key="2">
    <source>
        <dbReference type="RuleBase" id="RU003749"/>
    </source>
</evidence>